<proteinExistence type="predicted"/>
<name>A0A2P5HML3_DIAHE</name>
<keyword evidence="2" id="KW-1185">Reference proteome</keyword>
<evidence type="ECO:0000313" key="2">
    <source>
        <dbReference type="Proteomes" id="UP000094444"/>
    </source>
</evidence>
<evidence type="ECO:0000313" key="1">
    <source>
        <dbReference type="EMBL" id="POS71498.1"/>
    </source>
</evidence>
<accession>A0A2P5HML3</accession>
<dbReference type="Proteomes" id="UP000094444">
    <property type="component" value="Unassembled WGS sequence"/>
</dbReference>
<sequence length="179" mass="18744">MSQLLSNVIWVSMQDLPPALYRLPSAVCRLPSAVCRLPFAVCRLQPASPQKPHLAAGRKKGKPAGLHWWFCLHHTAVLIKLSGGALTIVSAPGVDAAPGHLKILTPRGAHAVSPTAHSTSYQTANSTDSGLPAPQVNLCPPATHLPSVTGAAPLHLGMQAPASFLRPGHGTYPTQNSSK</sequence>
<dbReference type="InParanoid" id="A0A2P5HML3"/>
<gene>
    <name evidence="1" type="ORF">DHEL01_v210106</name>
</gene>
<dbReference type="EMBL" id="MAVT02001249">
    <property type="protein sequence ID" value="POS71498.1"/>
    <property type="molecule type" value="Genomic_DNA"/>
</dbReference>
<dbReference type="AlphaFoldDB" id="A0A2P5HML3"/>
<reference evidence="1" key="1">
    <citation type="submission" date="2017-09" db="EMBL/GenBank/DDBJ databases">
        <title>Polyketide synthases of a Diaporthe helianthi virulent isolate.</title>
        <authorList>
            <person name="Baroncelli R."/>
        </authorList>
    </citation>
    <scope>NUCLEOTIDE SEQUENCE [LARGE SCALE GENOMIC DNA]</scope>
    <source>
        <strain evidence="1">7/96</strain>
    </source>
</reference>
<organism evidence="1 2">
    <name type="scientific">Diaporthe helianthi</name>
    <dbReference type="NCBI Taxonomy" id="158607"/>
    <lineage>
        <taxon>Eukaryota</taxon>
        <taxon>Fungi</taxon>
        <taxon>Dikarya</taxon>
        <taxon>Ascomycota</taxon>
        <taxon>Pezizomycotina</taxon>
        <taxon>Sordariomycetes</taxon>
        <taxon>Sordariomycetidae</taxon>
        <taxon>Diaporthales</taxon>
        <taxon>Diaporthaceae</taxon>
        <taxon>Diaporthe</taxon>
    </lineage>
</organism>
<comment type="caution">
    <text evidence="1">The sequence shown here is derived from an EMBL/GenBank/DDBJ whole genome shotgun (WGS) entry which is preliminary data.</text>
</comment>
<protein>
    <submittedName>
        <fullName evidence="1">Uncharacterized protein</fullName>
    </submittedName>
</protein>